<dbReference type="EMBL" id="CAXAMM010000814">
    <property type="protein sequence ID" value="CAK8989143.1"/>
    <property type="molecule type" value="Genomic_DNA"/>
</dbReference>
<accession>A0ABP0HG00</accession>
<dbReference type="Proteomes" id="UP001642464">
    <property type="component" value="Unassembled WGS sequence"/>
</dbReference>
<gene>
    <name evidence="2" type="ORF">SCF082_LOCUS1693</name>
</gene>
<keyword evidence="1" id="KW-0472">Membrane</keyword>
<keyword evidence="3" id="KW-1185">Reference proteome</keyword>
<feature type="transmembrane region" description="Helical" evidence="1">
    <location>
        <begin position="56"/>
        <end position="74"/>
    </location>
</feature>
<reference evidence="2 3" key="1">
    <citation type="submission" date="2024-02" db="EMBL/GenBank/DDBJ databases">
        <authorList>
            <person name="Chen Y."/>
            <person name="Shah S."/>
            <person name="Dougan E. K."/>
            <person name="Thang M."/>
            <person name="Chan C."/>
        </authorList>
    </citation>
    <scope>NUCLEOTIDE SEQUENCE [LARGE SCALE GENOMIC DNA]</scope>
</reference>
<comment type="caution">
    <text evidence="2">The sequence shown here is derived from an EMBL/GenBank/DDBJ whole genome shotgun (WGS) entry which is preliminary data.</text>
</comment>
<keyword evidence="1" id="KW-0812">Transmembrane</keyword>
<keyword evidence="1" id="KW-1133">Transmembrane helix</keyword>
<feature type="transmembrane region" description="Helical" evidence="1">
    <location>
        <begin position="128"/>
        <end position="158"/>
    </location>
</feature>
<name>A0ABP0HG00_9DINO</name>
<feature type="transmembrane region" description="Helical" evidence="1">
    <location>
        <begin position="86"/>
        <end position="108"/>
    </location>
</feature>
<protein>
    <submittedName>
        <fullName evidence="2">Uncharacterized protein</fullName>
    </submittedName>
</protein>
<sequence length="208" mass="22751">MSKACVFHLLDTKLAQEYSGTCQEYTGYVKKPGFCHNLKQMLTCKQSDWGTAFREWGILQLYVAVVVAIVAAIIDIVNGEANVVQVTIQCCLQIIFGYIFAHLGWFAVVKKDGCFCCIVACCECPPILLFWGILMMLWACAAVASAVTALSVCTICIINVVLQGIYAIILFYMGYACLNIWIQHGKEIIPPEIDVVGPAGEQIGAAHA</sequence>
<feature type="transmembrane region" description="Helical" evidence="1">
    <location>
        <begin position="164"/>
        <end position="182"/>
    </location>
</feature>
<proteinExistence type="predicted"/>
<organism evidence="2 3">
    <name type="scientific">Durusdinium trenchii</name>
    <dbReference type="NCBI Taxonomy" id="1381693"/>
    <lineage>
        <taxon>Eukaryota</taxon>
        <taxon>Sar</taxon>
        <taxon>Alveolata</taxon>
        <taxon>Dinophyceae</taxon>
        <taxon>Suessiales</taxon>
        <taxon>Symbiodiniaceae</taxon>
        <taxon>Durusdinium</taxon>
    </lineage>
</organism>
<evidence type="ECO:0000313" key="2">
    <source>
        <dbReference type="EMBL" id="CAK8989143.1"/>
    </source>
</evidence>
<evidence type="ECO:0000256" key="1">
    <source>
        <dbReference type="SAM" id="Phobius"/>
    </source>
</evidence>
<evidence type="ECO:0000313" key="3">
    <source>
        <dbReference type="Proteomes" id="UP001642464"/>
    </source>
</evidence>